<feature type="region of interest" description="Disordered" evidence="1">
    <location>
        <begin position="93"/>
        <end position="119"/>
    </location>
</feature>
<feature type="region of interest" description="Disordered" evidence="1">
    <location>
        <begin position="469"/>
        <end position="570"/>
    </location>
</feature>
<dbReference type="PANTHER" id="PTHR22844:SF370">
    <property type="entry name" value="OS12G0594000 PROTEIN"/>
    <property type="match status" value="1"/>
</dbReference>
<feature type="compositionally biased region" description="Gly residues" evidence="1">
    <location>
        <begin position="469"/>
        <end position="484"/>
    </location>
</feature>
<name>K3XFN2_SETIT</name>
<dbReference type="InterPro" id="IPR045182">
    <property type="entry name" value="JINGUBANG-like"/>
</dbReference>
<evidence type="ECO:0000313" key="2">
    <source>
        <dbReference type="EnsemblPlants" id="KQL07379"/>
    </source>
</evidence>
<dbReference type="STRING" id="4555.K3XFN2"/>
<dbReference type="EnsemblPlants" id="KQL07379">
    <property type="protein sequence ID" value="KQL07379"/>
    <property type="gene ID" value="SETIT_000701mg"/>
</dbReference>
<feature type="compositionally biased region" description="Polar residues" evidence="1">
    <location>
        <begin position="356"/>
        <end position="365"/>
    </location>
</feature>
<dbReference type="AlphaFoldDB" id="K3XFN2"/>
<feature type="compositionally biased region" description="Polar residues" evidence="1">
    <location>
        <begin position="545"/>
        <end position="557"/>
    </location>
</feature>
<protein>
    <submittedName>
        <fullName evidence="2">Uncharacterized protein</fullName>
    </submittedName>
</protein>
<evidence type="ECO:0000313" key="3">
    <source>
        <dbReference type="Proteomes" id="UP000004995"/>
    </source>
</evidence>
<organism evidence="2 3">
    <name type="scientific">Setaria italica</name>
    <name type="common">Foxtail millet</name>
    <name type="synonym">Panicum italicum</name>
    <dbReference type="NCBI Taxonomy" id="4555"/>
    <lineage>
        <taxon>Eukaryota</taxon>
        <taxon>Viridiplantae</taxon>
        <taxon>Streptophyta</taxon>
        <taxon>Embryophyta</taxon>
        <taxon>Tracheophyta</taxon>
        <taxon>Spermatophyta</taxon>
        <taxon>Magnoliopsida</taxon>
        <taxon>Liliopsida</taxon>
        <taxon>Poales</taxon>
        <taxon>Poaceae</taxon>
        <taxon>PACMAD clade</taxon>
        <taxon>Panicoideae</taxon>
        <taxon>Panicodae</taxon>
        <taxon>Paniceae</taxon>
        <taxon>Cenchrinae</taxon>
        <taxon>Setaria</taxon>
    </lineage>
</organism>
<evidence type="ECO:0000256" key="1">
    <source>
        <dbReference type="SAM" id="MobiDB-lite"/>
    </source>
</evidence>
<dbReference type="EMBL" id="AGNK02003337">
    <property type="status" value="NOT_ANNOTATED_CDS"/>
    <property type="molecule type" value="Genomic_DNA"/>
</dbReference>
<keyword evidence="3" id="KW-1185">Reference proteome</keyword>
<dbReference type="Proteomes" id="UP000004995">
    <property type="component" value="Unassembled WGS sequence"/>
</dbReference>
<dbReference type="Gene3D" id="2.130.10.10">
    <property type="entry name" value="YVTN repeat-like/Quinoprotein amine dehydrogenase"/>
    <property type="match status" value="1"/>
</dbReference>
<sequence length="618" mass="65378">MGVWSTSTESQAQLTRQTTSLLFCLLPTNSLSYSASCFDCSCNTNCGGHGEPQEAYPVPAPGLGSHGGAQAGAAAAVVGQRGRRLRLLHADHAHDHDDQLLTPRRRSPCPPGRSSQGSLVKADGHVYSMAAAGDFLYTGTDSRNIRVWRDRPELGGFRSSSGLGKAINVAADGRIYTGHQDAKVRVWRRASSPPEDPAAAAHRRVGSLPRLRDVLKSSLLPSQYVETLRHRAGETEATGVASAAGTMLAECCRRSAARPAPISYPQAPDKRTLPSPAYARPPGLCRGHTNRARKYRTRLDKALLSREPDATPRASPAVSFPHGLIGVLPALRLAPAARAHQLALHSSSADRRGTVGRQSSHSPATGASRCGRQPPEGAGARGGAGRAAVAGAAAGAGARGRGRHVPAAGAVQPGLRLLPGHAQGHPRPPRRQCATVRVRPAADVEADAGGQHPVRELLPAQVRGAVGGGEVRGREAGQGAGGGVAAHPPHQQAQRHHRGHRQPREADRLPGALRHRQHLRPRRTCRHQRREDRRPNLLQLRAGDSTGTDRFSQSGQGHRQGKHGGALRRERQRQAVVVVGEGSQGHSGLVSSMIDCSNNALCELVGSAGDELFASKIR</sequence>
<dbReference type="PANTHER" id="PTHR22844">
    <property type="entry name" value="F-BOX AND WD40 DOMAIN PROTEIN"/>
    <property type="match status" value="1"/>
</dbReference>
<reference evidence="3" key="1">
    <citation type="journal article" date="2012" name="Nat. Biotechnol.">
        <title>Reference genome sequence of the model plant Setaria.</title>
        <authorList>
            <person name="Bennetzen J.L."/>
            <person name="Schmutz J."/>
            <person name="Wang H."/>
            <person name="Percifield R."/>
            <person name="Hawkins J."/>
            <person name="Pontaroli A.C."/>
            <person name="Estep M."/>
            <person name="Feng L."/>
            <person name="Vaughn J.N."/>
            <person name="Grimwood J."/>
            <person name="Jenkins J."/>
            <person name="Barry K."/>
            <person name="Lindquist E."/>
            <person name="Hellsten U."/>
            <person name="Deshpande S."/>
            <person name="Wang X."/>
            <person name="Wu X."/>
            <person name="Mitros T."/>
            <person name="Triplett J."/>
            <person name="Yang X."/>
            <person name="Ye C.Y."/>
            <person name="Mauro-Herrera M."/>
            <person name="Wang L."/>
            <person name="Li P."/>
            <person name="Sharma M."/>
            <person name="Sharma R."/>
            <person name="Ronald P.C."/>
            <person name="Panaud O."/>
            <person name="Kellogg E.A."/>
            <person name="Brutnell T.P."/>
            <person name="Doust A.N."/>
            <person name="Tuskan G.A."/>
            <person name="Rokhsar D."/>
            <person name="Devos K.M."/>
        </authorList>
    </citation>
    <scope>NUCLEOTIDE SEQUENCE [LARGE SCALE GENOMIC DNA]</scope>
    <source>
        <strain evidence="3">cv. Yugu1</strain>
    </source>
</reference>
<feature type="region of interest" description="Disordered" evidence="1">
    <location>
        <begin position="260"/>
        <end position="292"/>
    </location>
</feature>
<dbReference type="eggNOG" id="KOG4155">
    <property type="taxonomic scope" value="Eukaryota"/>
</dbReference>
<feature type="compositionally biased region" description="Basic residues" evidence="1">
    <location>
        <begin position="513"/>
        <end position="528"/>
    </location>
</feature>
<dbReference type="InParanoid" id="K3XFN2"/>
<dbReference type="Gramene" id="KQL07379">
    <property type="protein sequence ID" value="KQL07379"/>
    <property type="gene ID" value="SETIT_000701mg"/>
</dbReference>
<proteinExistence type="predicted"/>
<feature type="region of interest" description="Disordered" evidence="1">
    <location>
        <begin position="344"/>
        <end position="384"/>
    </location>
</feature>
<feature type="region of interest" description="Disordered" evidence="1">
    <location>
        <begin position="416"/>
        <end position="435"/>
    </location>
</feature>
<dbReference type="InterPro" id="IPR015943">
    <property type="entry name" value="WD40/YVTN_repeat-like_dom_sf"/>
</dbReference>
<accession>K3XFN2</accession>
<reference evidence="2" key="2">
    <citation type="submission" date="2018-08" db="UniProtKB">
        <authorList>
            <consortium name="EnsemblPlants"/>
        </authorList>
    </citation>
    <scope>IDENTIFICATION</scope>
    <source>
        <strain evidence="2">Yugu1</strain>
    </source>
</reference>
<dbReference type="HOGENOM" id="CLU_442400_0_0_1"/>